<organism evidence="3 4">
    <name type="scientific">Microbacterium testaceum (strain StLB037)</name>
    <dbReference type="NCBI Taxonomy" id="979556"/>
    <lineage>
        <taxon>Bacteria</taxon>
        <taxon>Bacillati</taxon>
        <taxon>Actinomycetota</taxon>
        <taxon>Actinomycetes</taxon>
        <taxon>Micrococcales</taxon>
        <taxon>Microbacteriaceae</taxon>
        <taxon>Microbacterium</taxon>
    </lineage>
</organism>
<feature type="region of interest" description="Disordered" evidence="2">
    <location>
        <begin position="366"/>
        <end position="389"/>
    </location>
</feature>
<name>A0A1H0LG73_MICTS</name>
<evidence type="ECO:0000256" key="1">
    <source>
        <dbReference type="SAM" id="Coils"/>
    </source>
</evidence>
<dbReference type="Proteomes" id="UP000186456">
    <property type="component" value="Unassembled WGS sequence"/>
</dbReference>
<evidence type="ECO:0000313" key="3">
    <source>
        <dbReference type="EMBL" id="SDO67073.1"/>
    </source>
</evidence>
<accession>A0A1H0LG73</accession>
<dbReference type="EMBL" id="FNJN01000001">
    <property type="protein sequence ID" value="SDO67073.1"/>
    <property type="molecule type" value="Genomic_DNA"/>
</dbReference>
<dbReference type="RefSeq" id="WP_074694299.1">
    <property type="nucleotide sequence ID" value="NZ_FNJN01000001.1"/>
</dbReference>
<protein>
    <recommendedName>
        <fullName evidence="5">WXG100 family type VII secretion target</fullName>
    </recommendedName>
</protein>
<dbReference type="AlphaFoldDB" id="A0A1H0LG73"/>
<dbReference type="SUPFAM" id="SSF140453">
    <property type="entry name" value="EsxAB dimer-like"/>
    <property type="match status" value="1"/>
</dbReference>
<dbReference type="InterPro" id="IPR036689">
    <property type="entry name" value="ESAT-6-like_sf"/>
</dbReference>
<reference evidence="3 4" key="1">
    <citation type="submission" date="2016-10" db="EMBL/GenBank/DDBJ databases">
        <authorList>
            <person name="de Groot N.N."/>
        </authorList>
    </citation>
    <scope>NUCLEOTIDE SEQUENCE [LARGE SCALE GENOMIC DNA]</scope>
    <source>
        <strain evidence="3 4">StLB037</strain>
    </source>
</reference>
<sequence length="389" mass="40461">MPIDARIPGDPASVRAVAEWLERVKEAYTGADLELTYLWGDSNNYWTGEAGTAWRSVVGDIRNRADGVSSYLSDAAEVFRAYSARLERAQEDVATLRIQADAVGLDVVGTTVLPPTTSLSYCPGPGAPDADLEAYDQYVSLIASYNDLGAQIGTMTGELDAWVGEHMAPLIARVEGLQKLSGTVSAIAAKGNESLATSVLDGYESFYDQTLSTWRKDHDSLQSAAETFRDQLRSGNPALRAAAEAADPHGMRAGVEELAEQIGRVSRVTRVLPIAGNVIDVVSLAADVAEGGSLSSGVAEIAGGMAGGAGGAAAGGAAAAALGSNPVGWVIGGTVIGGLAIGAGARWLWEAAVPLDSRETVDDFFTGRQPRLEGYVPPSPRSQPNQGVN</sequence>
<evidence type="ECO:0008006" key="5">
    <source>
        <dbReference type="Google" id="ProtNLM"/>
    </source>
</evidence>
<feature type="coiled-coil region" evidence="1">
    <location>
        <begin position="72"/>
        <end position="99"/>
    </location>
</feature>
<keyword evidence="1" id="KW-0175">Coiled coil</keyword>
<proteinExistence type="predicted"/>
<evidence type="ECO:0000313" key="4">
    <source>
        <dbReference type="Proteomes" id="UP000186456"/>
    </source>
</evidence>
<gene>
    <name evidence="3" type="ORF">SAMN04487788_0533</name>
</gene>
<evidence type="ECO:0000256" key="2">
    <source>
        <dbReference type="SAM" id="MobiDB-lite"/>
    </source>
</evidence>